<accession>A0A9W9YL89</accession>
<evidence type="ECO:0000313" key="2">
    <source>
        <dbReference type="EMBL" id="KAJ7356368.1"/>
    </source>
</evidence>
<reference evidence="2" key="1">
    <citation type="submission" date="2023-01" db="EMBL/GenBank/DDBJ databases">
        <title>Genome assembly of the deep-sea coral Lophelia pertusa.</title>
        <authorList>
            <person name="Herrera S."/>
            <person name="Cordes E."/>
        </authorList>
    </citation>
    <scope>NUCLEOTIDE SEQUENCE</scope>
    <source>
        <strain evidence="2">USNM1676648</strain>
        <tissue evidence="2">Polyp</tissue>
    </source>
</reference>
<dbReference type="EMBL" id="MU827322">
    <property type="protein sequence ID" value="KAJ7356368.1"/>
    <property type="molecule type" value="Genomic_DNA"/>
</dbReference>
<feature type="region of interest" description="Disordered" evidence="1">
    <location>
        <begin position="1"/>
        <end position="20"/>
    </location>
</feature>
<protein>
    <submittedName>
        <fullName evidence="2">Uncharacterized protein</fullName>
    </submittedName>
</protein>
<evidence type="ECO:0000256" key="1">
    <source>
        <dbReference type="SAM" id="MobiDB-lite"/>
    </source>
</evidence>
<keyword evidence="3" id="KW-1185">Reference proteome</keyword>
<organism evidence="2 3">
    <name type="scientific">Desmophyllum pertusum</name>
    <dbReference type="NCBI Taxonomy" id="174260"/>
    <lineage>
        <taxon>Eukaryota</taxon>
        <taxon>Metazoa</taxon>
        <taxon>Cnidaria</taxon>
        <taxon>Anthozoa</taxon>
        <taxon>Hexacorallia</taxon>
        <taxon>Scleractinia</taxon>
        <taxon>Caryophylliina</taxon>
        <taxon>Caryophylliidae</taxon>
        <taxon>Desmophyllum</taxon>
    </lineage>
</organism>
<name>A0A9W9YL89_9CNID</name>
<sequence>MELNTYKFATSDTEEPPVAKPPPVKFIKVLEVSLSPGFAASTASLESDVIQALEAHIAAMEDSSKTSVSSVLAHISEYSKRSPDDFDKYQAFLWLSHCSSSPNLLSMRRQLTVR</sequence>
<proteinExistence type="predicted"/>
<gene>
    <name evidence="2" type="ORF">OS493_025477</name>
</gene>
<dbReference type="AlphaFoldDB" id="A0A9W9YL89"/>
<comment type="caution">
    <text evidence="2">The sequence shown here is derived from an EMBL/GenBank/DDBJ whole genome shotgun (WGS) entry which is preliminary data.</text>
</comment>
<dbReference type="Proteomes" id="UP001163046">
    <property type="component" value="Unassembled WGS sequence"/>
</dbReference>
<evidence type="ECO:0000313" key="3">
    <source>
        <dbReference type="Proteomes" id="UP001163046"/>
    </source>
</evidence>